<dbReference type="AlphaFoldDB" id="A0A0K9PGF4"/>
<reference evidence="7" key="1">
    <citation type="journal article" date="2016" name="Nature">
        <title>The genome of the seagrass Zostera marina reveals angiosperm adaptation to the sea.</title>
        <authorList>
            <person name="Olsen J.L."/>
            <person name="Rouze P."/>
            <person name="Verhelst B."/>
            <person name="Lin Y.-C."/>
            <person name="Bayer T."/>
            <person name="Collen J."/>
            <person name="Dattolo E."/>
            <person name="De Paoli E."/>
            <person name="Dittami S."/>
            <person name="Maumus F."/>
            <person name="Michel G."/>
            <person name="Kersting A."/>
            <person name="Lauritano C."/>
            <person name="Lohaus R."/>
            <person name="Toepel M."/>
            <person name="Tonon T."/>
            <person name="Vanneste K."/>
            <person name="Amirebrahimi M."/>
            <person name="Brakel J."/>
            <person name="Bostroem C."/>
            <person name="Chovatia M."/>
            <person name="Grimwood J."/>
            <person name="Jenkins J.W."/>
            <person name="Jueterbock A."/>
            <person name="Mraz A."/>
            <person name="Stam W.T."/>
            <person name="Tice H."/>
            <person name="Bornberg-Bauer E."/>
            <person name="Green P.J."/>
            <person name="Pearson G.A."/>
            <person name="Procaccini G."/>
            <person name="Duarte C.M."/>
            <person name="Schmutz J."/>
            <person name="Reusch T.B.H."/>
            <person name="Van de Peer Y."/>
        </authorList>
    </citation>
    <scope>NUCLEOTIDE SEQUENCE [LARGE SCALE GENOMIC DNA]</scope>
    <source>
        <strain evidence="7">cv. Finnish</strain>
    </source>
</reference>
<dbReference type="OrthoDB" id="547311at2759"/>
<dbReference type="PANTHER" id="PTHR15660:SF1">
    <property type="entry name" value="BRISC AND BRCA1-A COMPLEX MEMBER 1"/>
    <property type="match status" value="1"/>
</dbReference>
<keyword evidence="2" id="KW-0963">Cytoplasm</keyword>
<accession>A0A0K9PGF4</accession>
<evidence type="ECO:0000256" key="2">
    <source>
        <dbReference type="ARBA" id="ARBA00022490"/>
    </source>
</evidence>
<keyword evidence="5" id="KW-0539">Nucleus</keyword>
<evidence type="ECO:0000313" key="7">
    <source>
        <dbReference type="Proteomes" id="UP000036987"/>
    </source>
</evidence>
<dbReference type="STRING" id="29655.A0A0K9PGF4"/>
<dbReference type="GO" id="GO:0006281">
    <property type="term" value="P:DNA repair"/>
    <property type="evidence" value="ECO:0007669"/>
    <property type="project" value="UniProtKB-KW"/>
</dbReference>
<dbReference type="GO" id="GO:0070552">
    <property type="term" value="C:BRISC complex"/>
    <property type="evidence" value="ECO:0007669"/>
    <property type="project" value="InterPro"/>
</dbReference>
<proteinExistence type="predicted"/>
<comment type="caution">
    <text evidence="6">The sequence shown here is derived from an EMBL/GenBank/DDBJ whole genome shotgun (WGS) entry which is preliminary data.</text>
</comment>
<keyword evidence="3" id="KW-0227">DNA damage</keyword>
<comment type="subcellular location">
    <subcellularLocation>
        <location evidence="1">Nucleus</location>
    </subcellularLocation>
</comment>
<evidence type="ECO:0000256" key="3">
    <source>
        <dbReference type="ARBA" id="ARBA00022763"/>
    </source>
</evidence>
<name>A0A0K9PGF4_ZOSMR</name>
<organism evidence="6 7">
    <name type="scientific">Zostera marina</name>
    <name type="common">Eelgrass</name>
    <dbReference type="NCBI Taxonomy" id="29655"/>
    <lineage>
        <taxon>Eukaryota</taxon>
        <taxon>Viridiplantae</taxon>
        <taxon>Streptophyta</taxon>
        <taxon>Embryophyta</taxon>
        <taxon>Tracheophyta</taxon>
        <taxon>Spermatophyta</taxon>
        <taxon>Magnoliopsida</taxon>
        <taxon>Liliopsida</taxon>
        <taxon>Zosteraceae</taxon>
        <taxon>Zostera</taxon>
    </lineage>
</organism>
<gene>
    <name evidence="6" type="ORF">ZOSMA_24G01450</name>
</gene>
<sequence length="263" mass="29666">MEISAPIPSTTTFATVSPTVPPYSLPPGRFMNEDILFCVDIDVESKTELKLMNTRLDVMKHAILFFVNAKHSICPDHRFCFSILSETFSWLRKEFTNDVNLAAKAIRSLTAFDRSCGSADLTSLFQVAKQESIKSHADGRLFRVILIYCRSSAQPVHRWPVSEKAFTMDVLYLHDKPGPENCPQKVFDSLLDVVEHVSQYEGYVFENGQGSPRALFRQMCLLLCHPMQRCLQEDLDIPKSIIKKTSGSTEGAIGDEGKQIQTR</sequence>
<evidence type="ECO:0000256" key="5">
    <source>
        <dbReference type="ARBA" id="ARBA00023242"/>
    </source>
</evidence>
<dbReference type="InterPro" id="IPR026126">
    <property type="entry name" value="BABAM1"/>
</dbReference>
<protein>
    <submittedName>
        <fullName evidence="6">BRISC and BRCA1-A complex member 1</fullName>
    </submittedName>
</protein>
<evidence type="ECO:0000256" key="4">
    <source>
        <dbReference type="ARBA" id="ARBA00023204"/>
    </source>
</evidence>
<keyword evidence="4" id="KW-0234">DNA repair</keyword>
<dbReference type="PANTHER" id="PTHR15660">
    <property type="entry name" value="BRISC AND BRCA1-A COMPLEX MEMBER 1"/>
    <property type="match status" value="1"/>
</dbReference>
<dbReference type="CDD" id="cd21502">
    <property type="entry name" value="vWA_BABAM1"/>
    <property type="match status" value="1"/>
</dbReference>
<dbReference type="OMA" id="RPQHQWP"/>
<evidence type="ECO:0000313" key="6">
    <source>
        <dbReference type="EMBL" id="KMZ68123.1"/>
    </source>
</evidence>
<dbReference type="EMBL" id="LFYR01000864">
    <property type="protein sequence ID" value="KMZ68123.1"/>
    <property type="molecule type" value="Genomic_DNA"/>
</dbReference>
<dbReference type="Proteomes" id="UP000036987">
    <property type="component" value="Unassembled WGS sequence"/>
</dbReference>
<keyword evidence="7" id="KW-1185">Reference proteome</keyword>
<dbReference type="GO" id="GO:0045739">
    <property type="term" value="P:positive regulation of DNA repair"/>
    <property type="evidence" value="ECO:0007669"/>
    <property type="project" value="InterPro"/>
</dbReference>
<evidence type="ECO:0000256" key="1">
    <source>
        <dbReference type="ARBA" id="ARBA00004123"/>
    </source>
</evidence>